<reference evidence="7 8" key="1">
    <citation type="submission" date="2018-06" db="EMBL/GenBank/DDBJ databases">
        <title>Spirosoma sp. HMF3257 Genome sequencing and assembly.</title>
        <authorList>
            <person name="Kang H."/>
            <person name="Cha I."/>
            <person name="Kim H."/>
            <person name="Kang J."/>
            <person name="Joh K."/>
        </authorList>
    </citation>
    <scope>NUCLEOTIDE SEQUENCE [LARGE SCALE GENOMIC DNA]</scope>
    <source>
        <strain evidence="7 8">HMF3257</strain>
    </source>
</reference>
<dbReference type="PANTHER" id="PTHR36115">
    <property type="entry name" value="PROLINE-RICH ANTIGEN HOMOLOG-RELATED"/>
    <property type="match status" value="1"/>
</dbReference>
<dbReference type="Pfam" id="PF06271">
    <property type="entry name" value="RDD"/>
    <property type="match status" value="1"/>
</dbReference>
<dbReference type="InterPro" id="IPR010432">
    <property type="entry name" value="RDD"/>
</dbReference>
<evidence type="ECO:0000313" key="7">
    <source>
        <dbReference type="EMBL" id="RAI74601.1"/>
    </source>
</evidence>
<organism evidence="7 8">
    <name type="scientific">Spirosoma telluris</name>
    <dbReference type="NCBI Taxonomy" id="2183553"/>
    <lineage>
        <taxon>Bacteria</taxon>
        <taxon>Pseudomonadati</taxon>
        <taxon>Bacteroidota</taxon>
        <taxon>Cytophagia</taxon>
        <taxon>Cytophagales</taxon>
        <taxon>Cytophagaceae</taxon>
        <taxon>Spirosoma</taxon>
    </lineage>
</organism>
<evidence type="ECO:0000256" key="3">
    <source>
        <dbReference type="ARBA" id="ARBA00022692"/>
    </source>
</evidence>
<comment type="caution">
    <text evidence="7">The sequence shown here is derived from an EMBL/GenBank/DDBJ whole genome shotgun (WGS) entry which is preliminary data.</text>
</comment>
<dbReference type="Proteomes" id="UP000249016">
    <property type="component" value="Unassembled WGS sequence"/>
</dbReference>
<dbReference type="InterPro" id="IPR051791">
    <property type="entry name" value="Pra-immunoreactive"/>
</dbReference>
<evidence type="ECO:0000256" key="2">
    <source>
        <dbReference type="ARBA" id="ARBA00022475"/>
    </source>
</evidence>
<sequence length="73" mass="8408">MLGYYILTELLFQRTLGKVLTKTKVVSLTGDKPSLLQIIFRTLSRSIPFEYLSYFVTVEGLHDKLSKTRVVKI</sequence>
<keyword evidence="3" id="KW-0812">Transmembrane</keyword>
<accession>A0A327NGU1</accession>
<keyword evidence="8" id="KW-1185">Reference proteome</keyword>
<evidence type="ECO:0000313" key="8">
    <source>
        <dbReference type="Proteomes" id="UP000249016"/>
    </source>
</evidence>
<comment type="subcellular location">
    <subcellularLocation>
        <location evidence="1">Cell membrane</location>
        <topology evidence="1">Multi-pass membrane protein</topology>
    </subcellularLocation>
</comment>
<evidence type="ECO:0000256" key="5">
    <source>
        <dbReference type="ARBA" id="ARBA00023136"/>
    </source>
</evidence>
<keyword evidence="4" id="KW-1133">Transmembrane helix</keyword>
<protein>
    <recommendedName>
        <fullName evidence="6">RDD domain-containing protein</fullName>
    </recommendedName>
</protein>
<dbReference type="AlphaFoldDB" id="A0A327NGU1"/>
<keyword evidence="5" id="KW-0472">Membrane</keyword>
<evidence type="ECO:0000256" key="4">
    <source>
        <dbReference type="ARBA" id="ARBA00022989"/>
    </source>
</evidence>
<dbReference type="RefSeq" id="WP_111342031.1">
    <property type="nucleotide sequence ID" value="NZ_QLII01000001.1"/>
</dbReference>
<dbReference type="EMBL" id="QLII01000001">
    <property type="protein sequence ID" value="RAI74601.1"/>
    <property type="molecule type" value="Genomic_DNA"/>
</dbReference>
<name>A0A327NGU1_9BACT</name>
<dbReference type="PANTHER" id="PTHR36115:SF4">
    <property type="entry name" value="MEMBRANE PROTEIN"/>
    <property type="match status" value="1"/>
</dbReference>
<evidence type="ECO:0000259" key="6">
    <source>
        <dbReference type="Pfam" id="PF06271"/>
    </source>
</evidence>
<dbReference type="GO" id="GO:0005886">
    <property type="term" value="C:plasma membrane"/>
    <property type="evidence" value="ECO:0007669"/>
    <property type="project" value="UniProtKB-SubCell"/>
</dbReference>
<evidence type="ECO:0000256" key="1">
    <source>
        <dbReference type="ARBA" id="ARBA00004651"/>
    </source>
</evidence>
<gene>
    <name evidence="7" type="ORF">HMF3257_10550</name>
</gene>
<feature type="domain" description="RDD" evidence="6">
    <location>
        <begin position="2"/>
        <end position="57"/>
    </location>
</feature>
<keyword evidence="2" id="KW-1003">Cell membrane</keyword>
<proteinExistence type="predicted"/>